<dbReference type="EMBL" id="WVUH01000113">
    <property type="protein sequence ID" value="MBO4207274.1"/>
    <property type="molecule type" value="Genomic_DNA"/>
</dbReference>
<evidence type="ECO:0000313" key="11">
    <source>
        <dbReference type="Proteomes" id="UP000823521"/>
    </source>
</evidence>
<dbReference type="InterPro" id="IPR002716">
    <property type="entry name" value="PIN_dom"/>
</dbReference>
<dbReference type="PANTHER" id="PTHR33653:SF1">
    <property type="entry name" value="RIBONUCLEASE VAPC2"/>
    <property type="match status" value="1"/>
</dbReference>
<evidence type="ECO:0000259" key="9">
    <source>
        <dbReference type="Pfam" id="PF01850"/>
    </source>
</evidence>
<evidence type="ECO:0000256" key="4">
    <source>
        <dbReference type="ARBA" id="ARBA00022723"/>
    </source>
</evidence>
<dbReference type="RefSeq" id="WP_208814171.1">
    <property type="nucleotide sequence ID" value="NZ_WVUH01000113.1"/>
</dbReference>
<evidence type="ECO:0000256" key="5">
    <source>
        <dbReference type="ARBA" id="ARBA00022801"/>
    </source>
</evidence>
<feature type="domain" description="PIN" evidence="9">
    <location>
        <begin position="3"/>
        <end position="121"/>
    </location>
</feature>
<comment type="cofactor">
    <cofactor evidence="1 8">
        <name>Mg(2+)</name>
        <dbReference type="ChEBI" id="CHEBI:18420"/>
    </cofactor>
</comment>
<accession>A0ABS3VSA6</accession>
<comment type="similarity">
    <text evidence="7 8">Belongs to the PINc/VapC protein family.</text>
</comment>
<dbReference type="EC" id="3.1.-.-" evidence="8"/>
<dbReference type="InterPro" id="IPR022907">
    <property type="entry name" value="VapC_family"/>
</dbReference>
<keyword evidence="2 8" id="KW-1277">Toxin-antitoxin system</keyword>
<dbReference type="SUPFAM" id="SSF88723">
    <property type="entry name" value="PIN domain-like"/>
    <property type="match status" value="1"/>
</dbReference>
<dbReference type="InterPro" id="IPR050556">
    <property type="entry name" value="Type_II_TA_system_RNase"/>
</dbReference>
<dbReference type="InterPro" id="IPR029060">
    <property type="entry name" value="PIN-like_dom_sf"/>
</dbReference>
<proteinExistence type="inferred from homology"/>
<keyword evidence="11" id="KW-1185">Reference proteome</keyword>
<keyword evidence="4 8" id="KW-0479">Metal-binding</keyword>
<dbReference type="PANTHER" id="PTHR33653">
    <property type="entry name" value="RIBONUCLEASE VAPC2"/>
    <property type="match status" value="1"/>
</dbReference>
<evidence type="ECO:0000256" key="3">
    <source>
        <dbReference type="ARBA" id="ARBA00022722"/>
    </source>
</evidence>
<dbReference type="Gene3D" id="3.40.50.1010">
    <property type="entry name" value="5'-nuclease"/>
    <property type="match status" value="1"/>
</dbReference>
<organism evidence="10 11">
    <name type="scientific">Micromonospora echinofusca</name>
    <dbReference type="NCBI Taxonomy" id="47858"/>
    <lineage>
        <taxon>Bacteria</taxon>
        <taxon>Bacillati</taxon>
        <taxon>Actinomycetota</taxon>
        <taxon>Actinomycetes</taxon>
        <taxon>Micromonosporales</taxon>
        <taxon>Micromonosporaceae</taxon>
        <taxon>Micromonospora</taxon>
    </lineage>
</organism>
<name>A0ABS3VSA6_MICEH</name>
<evidence type="ECO:0000256" key="6">
    <source>
        <dbReference type="ARBA" id="ARBA00022842"/>
    </source>
</evidence>
<dbReference type="Pfam" id="PF01850">
    <property type="entry name" value="PIN"/>
    <property type="match status" value="1"/>
</dbReference>
<comment type="function">
    <text evidence="8">Toxic component of a toxin-antitoxin (TA) system. An RNase.</text>
</comment>
<evidence type="ECO:0000313" key="10">
    <source>
        <dbReference type="EMBL" id="MBO4207274.1"/>
    </source>
</evidence>
<feature type="binding site" evidence="8">
    <location>
        <position position="6"/>
    </location>
    <ligand>
        <name>Mg(2+)</name>
        <dbReference type="ChEBI" id="CHEBI:18420"/>
    </ligand>
</feature>
<keyword evidence="5 8" id="KW-0378">Hydrolase</keyword>
<protein>
    <recommendedName>
        <fullName evidence="8">Ribonuclease VapC</fullName>
        <shortName evidence="8">RNase VapC</shortName>
        <ecNumber evidence="8">3.1.-.-</ecNumber>
    </recommendedName>
    <alternativeName>
        <fullName evidence="8">Toxin VapC</fullName>
    </alternativeName>
</protein>
<keyword evidence="3 8" id="KW-0540">Nuclease</keyword>
<evidence type="ECO:0000256" key="1">
    <source>
        <dbReference type="ARBA" id="ARBA00001946"/>
    </source>
</evidence>
<gene>
    <name evidence="8" type="primary">vapC</name>
    <name evidence="10" type="ORF">GSF22_14830</name>
</gene>
<feature type="binding site" evidence="8">
    <location>
        <position position="96"/>
    </location>
    <ligand>
        <name>Mg(2+)</name>
        <dbReference type="ChEBI" id="CHEBI:18420"/>
    </ligand>
</feature>
<sequence length="135" mass="14926">MTYLADTSLVIRLRQGRDIAPRWVDAVQAGLVGVCPPVEAELMRAVASKADRDQLQSTLRALFAWHPMPDSAWRFVERTQHDLVNLGNHKGPSVVDLLIAATAQAWGLTLLHVDADFETIATVTDLRTLRADQTV</sequence>
<reference evidence="10 11" key="1">
    <citation type="submission" date="2019-12" db="EMBL/GenBank/DDBJ databases">
        <title>Whole genome sequencing of endophytic Actinobacterium Micromonospora sp. MPMI6T.</title>
        <authorList>
            <person name="Evv R."/>
            <person name="Podile A.R."/>
        </authorList>
    </citation>
    <scope>NUCLEOTIDE SEQUENCE [LARGE SCALE GENOMIC DNA]</scope>
    <source>
        <strain evidence="10 11">MPMI6</strain>
    </source>
</reference>
<evidence type="ECO:0000256" key="7">
    <source>
        <dbReference type="ARBA" id="ARBA00038093"/>
    </source>
</evidence>
<keyword evidence="6 8" id="KW-0460">Magnesium</keyword>
<evidence type="ECO:0000256" key="2">
    <source>
        <dbReference type="ARBA" id="ARBA00022649"/>
    </source>
</evidence>
<comment type="caution">
    <text evidence="10">The sequence shown here is derived from an EMBL/GenBank/DDBJ whole genome shotgun (WGS) entry which is preliminary data.</text>
</comment>
<dbReference type="HAMAP" id="MF_00265">
    <property type="entry name" value="VapC_Nob1"/>
    <property type="match status" value="1"/>
</dbReference>
<keyword evidence="8" id="KW-0800">Toxin</keyword>
<dbReference type="Proteomes" id="UP000823521">
    <property type="component" value="Unassembled WGS sequence"/>
</dbReference>
<evidence type="ECO:0000256" key="8">
    <source>
        <dbReference type="HAMAP-Rule" id="MF_00265"/>
    </source>
</evidence>